<dbReference type="NCBIfam" id="TIGR03082">
    <property type="entry name" value="Gneg_AbrB_dup"/>
    <property type="match status" value="2"/>
</dbReference>
<feature type="transmembrane region" description="Helical" evidence="1">
    <location>
        <begin position="21"/>
        <end position="39"/>
    </location>
</feature>
<keyword evidence="1" id="KW-1133">Transmembrane helix</keyword>
<keyword evidence="1" id="KW-0472">Membrane</keyword>
<evidence type="ECO:0000313" key="3">
    <source>
        <dbReference type="Proteomes" id="UP000463857"/>
    </source>
</evidence>
<gene>
    <name evidence="2" type="ORF">EK0264_14110</name>
</gene>
<dbReference type="InterPro" id="IPR017516">
    <property type="entry name" value="AbrB_dup"/>
</dbReference>
<sequence length="363" mass="37502">MENSRAWRNRWRWPDRNTWRSWVLAALIGAAAGFGLDLIDVPSPTLFAGLVAGCVVALTAERSPTLSRPVSRACQAVIGATIGATITIEALRRLASDWPAAVIVTAATLALSVLGGLLLARFGRIGKLTGVLAMIAGGASTITAITRELGADERIVAVIQYLRVLLILVTLPIVTLAIFHADQGSTAPAGATTQFGTDLLFTVLAVGVGGLIGVLVPIQTFFLLGPMIVATVIATTGWLGAVTVPGPIVAVCFVLLGLQVGLRFTRASLRTIARLLAPAIAMIAVVVLGSGLLGWLLSLTTGIDGLTAYLATTPGGLPAVLAIATSGGADATYVFAVQMARLLLVLALAPLLARFFGRETEAP</sequence>
<reference evidence="2 3" key="1">
    <citation type="journal article" date="2018" name="Int. J. Syst. Evol. Microbiol.">
        <title>Epidermidibacterium keratini gen. nov., sp. nov., a member of the family Sporichthyaceae, isolated from keratin epidermis.</title>
        <authorList>
            <person name="Lee D.G."/>
            <person name="Trujillo M.E."/>
            <person name="Kang S."/>
            <person name="Nam J.J."/>
            <person name="Kim Y.J."/>
        </authorList>
    </citation>
    <scope>NUCLEOTIDE SEQUENCE [LARGE SCALE GENOMIC DNA]</scope>
    <source>
        <strain evidence="2 3">EPI-7</strain>
    </source>
</reference>
<dbReference type="GO" id="GO:0010468">
    <property type="term" value="P:regulation of gene expression"/>
    <property type="evidence" value="ECO:0007669"/>
    <property type="project" value="InterPro"/>
</dbReference>
<dbReference type="InterPro" id="IPR007820">
    <property type="entry name" value="AbrB_fam"/>
</dbReference>
<proteinExistence type="predicted"/>
<dbReference type="Proteomes" id="UP000463857">
    <property type="component" value="Chromosome"/>
</dbReference>
<dbReference type="Pfam" id="PF05145">
    <property type="entry name" value="AbrB"/>
    <property type="match status" value="1"/>
</dbReference>
<evidence type="ECO:0000256" key="1">
    <source>
        <dbReference type="SAM" id="Phobius"/>
    </source>
</evidence>
<dbReference type="OrthoDB" id="5188485at2"/>
<dbReference type="GO" id="GO:0016020">
    <property type="term" value="C:membrane"/>
    <property type="evidence" value="ECO:0007669"/>
    <property type="project" value="InterPro"/>
</dbReference>
<name>A0A7L4YQX4_9ACTN</name>
<dbReference type="PANTHER" id="PTHR38457:SF1">
    <property type="entry name" value="REGULATOR ABRB-RELATED"/>
    <property type="match status" value="1"/>
</dbReference>
<organism evidence="2 3">
    <name type="scientific">Epidermidibacterium keratini</name>
    <dbReference type="NCBI Taxonomy" id="1891644"/>
    <lineage>
        <taxon>Bacteria</taxon>
        <taxon>Bacillati</taxon>
        <taxon>Actinomycetota</taxon>
        <taxon>Actinomycetes</taxon>
        <taxon>Sporichthyales</taxon>
        <taxon>Sporichthyaceae</taxon>
        <taxon>Epidermidibacterium</taxon>
    </lineage>
</organism>
<dbReference type="PIRSF" id="PIRSF038991">
    <property type="entry name" value="Protein_AbrB"/>
    <property type="match status" value="1"/>
</dbReference>
<dbReference type="EMBL" id="CP047156">
    <property type="protein sequence ID" value="QHC01304.1"/>
    <property type="molecule type" value="Genomic_DNA"/>
</dbReference>
<feature type="transmembrane region" description="Helical" evidence="1">
    <location>
        <begin position="161"/>
        <end position="179"/>
    </location>
</feature>
<evidence type="ECO:0000313" key="2">
    <source>
        <dbReference type="EMBL" id="QHC01304.1"/>
    </source>
</evidence>
<keyword evidence="3" id="KW-1185">Reference proteome</keyword>
<dbReference type="InParanoid" id="A0A7L4YQX4"/>
<dbReference type="KEGG" id="eke:EK0264_14110"/>
<feature type="transmembrane region" description="Helical" evidence="1">
    <location>
        <begin position="199"/>
        <end position="216"/>
    </location>
</feature>
<feature type="transmembrane region" description="Helical" evidence="1">
    <location>
        <begin position="333"/>
        <end position="353"/>
    </location>
</feature>
<feature type="transmembrane region" description="Helical" evidence="1">
    <location>
        <begin position="247"/>
        <end position="264"/>
    </location>
</feature>
<keyword evidence="1" id="KW-0812">Transmembrane</keyword>
<accession>A0A7L4YQX4</accession>
<protein>
    <submittedName>
        <fullName evidence="2">AbrB family transcriptional regulator</fullName>
    </submittedName>
</protein>
<dbReference type="AlphaFoldDB" id="A0A7L4YQX4"/>
<dbReference type="RefSeq" id="WP_159546441.1">
    <property type="nucleotide sequence ID" value="NZ_CP047156.1"/>
</dbReference>
<feature type="transmembrane region" description="Helical" evidence="1">
    <location>
        <begin position="98"/>
        <end position="120"/>
    </location>
</feature>
<feature type="transmembrane region" description="Helical" evidence="1">
    <location>
        <begin position="276"/>
        <end position="297"/>
    </location>
</feature>
<dbReference type="PANTHER" id="PTHR38457">
    <property type="entry name" value="REGULATOR ABRB-RELATED"/>
    <property type="match status" value="1"/>
</dbReference>